<dbReference type="Gene3D" id="1.25.10.10">
    <property type="entry name" value="Leucine-rich Repeat Variant"/>
    <property type="match status" value="1"/>
</dbReference>
<sequence>MNYTSENLRTDLLVEQLKKDTTDGREKQALQALVTQMVKLFRDDPRPSYWEEASTICEVTSPEDYHALLLAFYQAISAAQSPPDLELLRCFAACLRQSKDAISGLGAPLNTLLGFLTHATSFNELETQYCLLHTIGTVLDAMVDIKVSGIDKQTVQTPIKNRLEALKGHHEPRTALAARYALQALDRIPDNDSPWQVFCQQGGTAISAAAKVSTAALNLDFETLLKAVPDLRELYAFFADVADKWTERWRESEGVKDFIALLRGVSERKGWYDALRISDAFVQSGALAALQAFVCPSKWQQDGLFWCGLYSQLERRWITSDSPARDQVQSFINWTLQQPFLQAMLVKSNALLPCWIHIVADTMKQPHWKKNLPTLKRKFPLCFLSDKKQYDFQMKALPHEYQKQTRLKDDCNLLQAAKLQCPDALLFFADIKLRQYYTRQSRLDIKRLSGATIPIDSCYINLSLVEKPMGKDQQDRQGALSLLQRMKQETPSADKKEVLLVDLFKPRKLPGGSYGRPNRILIRGRAGVGKTTLCKKITHDFYTNQLWASDYDRILWLPLRKLREEYSLDQFLKKEYFDGTPEADALCRELQDLNHTRTLFVLDGLDEIIHDQRPGGSVSEAFESLLNRSNVIITSRPYAVFPAGLEKYHLEIETIGFHDHQITSYVHNVVSNGTIRDQIKDFINRHWIIKSLVQIPIQLDAVCFTWGEGLEQSPEETESLTTMTALYQAIEIKLWNKDLLRLDTRVNETLLTEERARLFRSRQLIKAQAREDLEMVEFIAFFGMYHNITEFNVRTRHSIDNHFGKPSEDNLRKTSFLRSSDASEGHHNQDYYFLHLTFQEYFAAQYFVHRWIHGQDLETLDHRSGKLISIRPTDFLAREKYNGRFDIMWRFVTGILHSEDKDYLVSFLETINNEPRDLFGQVHSRLLMHCFSEILPVDDSPRLMHLSKILESELAQLLIVQSQYFIRNLLASEMEFPEHILSTLIQKGSTAQKKAALGAISNRSHISPGLFRCVRDIFNSSHLDDEEKLKGLAARVICQNPNLSQQSAIDCIRHSSRYVSYNALIKLRNQTSLPENILREVVSVFNGEHGDDASSVVASQANLPESIIDDLLSLLQDKNGKIRENAVHALKRQFLLSQTVFNHIVDLLDDQDEEIQGACLWVLQEHCNLPQDIIKKVASQFETSASDYIVYMAGSVLEHQNTLPESTLEQVWRVPGDSHDAWQKGFDILHKHGLVSPQECLARFKILKSPDRFAIAATYKLFQYELPPPEEIFRHCVSLIEPDAPQDLQRDACRALMQSKSLPVDVLRTLFGQFDQLSQNIKVNILGILQNQKALPHDIMTSLCSRIAGEGDQTLKSWIIPALHTHTELPENVLEALIVLVGDDSLWNGDPASDLLCQQTSLPSKILDSAVALLSSGKFKVNYNAARILMKHADLEKQVPRWNSHFWVGLFRAFFFQPLEGLLCSKDRDYIYITTTERSWKISIKEEEQRYKLKAALEAIQGDLDALLGDKWNELGFATLPRKSELHG</sequence>
<dbReference type="PROSITE" id="PS50837">
    <property type="entry name" value="NACHT"/>
    <property type="match status" value="1"/>
</dbReference>
<dbReference type="EMBL" id="KV878361">
    <property type="protein sequence ID" value="OJJ42347.1"/>
    <property type="molecule type" value="Genomic_DNA"/>
</dbReference>
<dbReference type="InterPro" id="IPR055496">
    <property type="entry name" value="DUF7068"/>
</dbReference>
<dbReference type="Pfam" id="PF23238">
    <property type="entry name" value="DUF7068"/>
    <property type="match status" value="1"/>
</dbReference>
<dbReference type="OrthoDB" id="427518at2759"/>
<dbReference type="STRING" id="1073090.A0A1L9S5D7"/>
<dbReference type="InterPro" id="IPR011989">
    <property type="entry name" value="ARM-like"/>
</dbReference>
<dbReference type="Proteomes" id="UP000184188">
    <property type="component" value="Unassembled WGS sequence"/>
</dbReference>
<gene>
    <name evidence="2" type="ORF">ASPZODRAFT_1501208</name>
</gene>
<dbReference type="VEuPathDB" id="FungiDB:ASPZODRAFT_1501208"/>
<dbReference type="InterPro" id="IPR007111">
    <property type="entry name" value="NACHT_NTPase"/>
</dbReference>
<feature type="domain" description="NACHT" evidence="1">
    <location>
        <begin position="518"/>
        <end position="639"/>
    </location>
</feature>
<dbReference type="PANTHER" id="PTHR46312">
    <property type="entry name" value="NACHT DOMAIN-CONTAINING PROTEIN"/>
    <property type="match status" value="1"/>
</dbReference>
<organism evidence="2 3">
    <name type="scientific">Penicilliopsis zonata CBS 506.65</name>
    <dbReference type="NCBI Taxonomy" id="1073090"/>
    <lineage>
        <taxon>Eukaryota</taxon>
        <taxon>Fungi</taxon>
        <taxon>Dikarya</taxon>
        <taxon>Ascomycota</taxon>
        <taxon>Pezizomycotina</taxon>
        <taxon>Eurotiomycetes</taxon>
        <taxon>Eurotiomycetidae</taxon>
        <taxon>Eurotiales</taxon>
        <taxon>Aspergillaceae</taxon>
        <taxon>Penicilliopsis</taxon>
    </lineage>
</organism>
<dbReference type="SUPFAM" id="SSF52540">
    <property type="entry name" value="P-loop containing nucleoside triphosphate hydrolases"/>
    <property type="match status" value="1"/>
</dbReference>
<dbReference type="Gene3D" id="3.40.50.300">
    <property type="entry name" value="P-loop containing nucleotide triphosphate hydrolases"/>
    <property type="match status" value="1"/>
</dbReference>
<accession>A0A1L9S5D7</accession>
<protein>
    <recommendedName>
        <fullName evidence="1">NACHT domain-containing protein</fullName>
    </recommendedName>
</protein>
<dbReference type="GeneID" id="34612044"/>
<reference evidence="3" key="1">
    <citation type="journal article" date="2017" name="Genome Biol.">
        <title>Comparative genomics reveals high biological diversity and specific adaptations in the industrially and medically important fungal genus Aspergillus.</title>
        <authorList>
            <person name="de Vries R.P."/>
            <person name="Riley R."/>
            <person name="Wiebenga A."/>
            <person name="Aguilar-Osorio G."/>
            <person name="Amillis S."/>
            <person name="Uchima C.A."/>
            <person name="Anderluh G."/>
            <person name="Asadollahi M."/>
            <person name="Askin M."/>
            <person name="Barry K."/>
            <person name="Battaglia E."/>
            <person name="Bayram O."/>
            <person name="Benocci T."/>
            <person name="Braus-Stromeyer S.A."/>
            <person name="Caldana C."/>
            <person name="Canovas D."/>
            <person name="Cerqueira G.C."/>
            <person name="Chen F."/>
            <person name="Chen W."/>
            <person name="Choi C."/>
            <person name="Clum A."/>
            <person name="Dos Santos R.A."/>
            <person name="Damasio A.R."/>
            <person name="Diallinas G."/>
            <person name="Emri T."/>
            <person name="Fekete E."/>
            <person name="Flipphi M."/>
            <person name="Freyberg S."/>
            <person name="Gallo A."/>
            <person name="Gournas C."/>
            <person name="Habgood R."/>
            <person name="Hainaut M."/>
            <person name="Harispe M.L."/>
            <person name="Henrissat B."/>
            <person name="Hilden K.S."/>
            <person name="Hope R."/>
            <person name="Hossain A."/>
            <person name="Karabika E."/>
            <person name="Karaffa L."/>
            <person name="Karanyi Z."/>
            <person name="Krasevec N."/>
            <person name="Kuo A."/>
            <person name="Kusch H."/>
            <person name="LaButti K."/>
            <person name="Lagendijk E.L."/>
            <person name="Lapidus A."/>
            <person name="Levasseur A."/>
            <person name="Lindquist E."/>
            <person name="Lipzen A."/>
            <person name="Logrieco A.F."/>
            <person name="MacCabe A."/>
            <person name="Maekelae M.R."/>
            <person name="Malavazi I."/>
            <person name="Melin P."/>
            <person name="Meyer V."/>
            <person name="Mielnichuk N."/>
            <person name="Miskei M."/>
            <person name="Molnar A.P."/>
            <person name="Mule G."/>
            <person name="Ngan C.Y."/>
            <person name="Orejas M."/>
            <person name="Orosz E."/>
            <person name="Ouedraogo J.P."/>
            <person name="Overkamp K.M."/>
            <person name="Park H.-S."/>
            <person name="Perrone G."/>
            <person name="Piumi F."/>
            <person name="Punt P.J."/>
            <person name="Ram A.F."/>
            <person name="Ramon A."/>
            <person name="Rauscher S."/>
            <person name="Record E."/>
            <person name="Riano-Pachon D.M."/>
            <person name="Robert V."/>
            <person name="Roehrig J."/>
            <person name="Ruller R."/>
            <person name="Salamov A."/>
            <person name="Salih N.S."/>
            <person name="Samson R.A."/>
            <person name="Sandor E."/>
            <person name="Sanguinetti M."/>
            <person name="Schuetze T."/>
            <person name="Sepcic K."/>
            <person name="Shelest E."/>
            <person name="Sherlock G."/>
            <person name="Sophianopoulou V."/>
            <person name="Squina F.M."/>
            <person name="Sun H."/>
            <person name="Susca A."/>
            <person name="Todd R.B."/>
            <person name="Tsang A."/>
            <person name="Unkles S.E."/>
            <person name="van de Wiele N."/>
            <person name="van Rossen-Uffink D."/>
            <person name="Oliveira J.V."/>
            <person name="Vesth T.C."/>
            <person name="Visser J."/>
            <person name="Yu J.-H."/>
            <person name="Zhou M."/>
            <person name="Andersen M.R."/>
            <person name="Archer D.B."/>
            <person name="Baker S.E."/>
            <person name="Benoit I."/>
            <person name="Brakhage A.A."/>
            <person name="Braus G.H."/>
            <person name="Fischer R."/>
            <person name="Frisvad J.C."/>
            <person name="Goldman G.H."/>
            <person name="Houbraken J."/>
            <person name="Oakley B."/>
            <person name="Pocsi I."/>
            <person name="Scazzocchio C."/>
            <person name="Seiboth B."/>
            <person name="vanKuyk P.A."/>
            <person name="Wortman J."/>
            <person name="Dyer P.S."/>
            <person name="Grigoriev I.V."/>
        </authorList>
    </citation>
    <scope>NUCLEOTIDE SEQUENCE [LARGE SCALE GENOMIC DNA]</scope>
    <source>
        <strain evidence="3">CBS 506.65</strain>
    </source>
</reference>
<dbReference type="Pfam" id="PF23948">
    <property type="entry name" value="ARM_5"/>
    <property type="match status" value="1"/>
</dbReference>
<dbReference type="SUPFAM" id="SSF48371">
    <property type="entry name" value="ARM repeat"/>
    <property type="match status" value="1"/>
</dbReference>
<dbReference type="InterPro" id="IPR027417">
    <property type="entry name" value="P-loop_NTPase"/>
</dbReference>
<dbReference type="RefSeq" id="XP_022576857.1">
    <property type="nucleotide sequence ID" value="XM_022725579.1"/>
</dbReference>
<dbReference type="InterPro" id="IPR016024">
    <property type="entry name" value="ARM-type_fold"/>
</dbReference>
<evidence type="ECO:0000313" key="2">
    <source>
        <dbReference type="EMBL" id="OJJ42347.1"/>
    </source>
</evidence>
<name>A0A1L9S5D7_9EURO</name>
<proteinExistence type="predicted"/>
<keyword evidence="3" id="KW-1185">Reference proteome</keyword>
<dbReference type="InterPro" id="IPR056251">
    <property type="entry name" value="Arm_rpt_dom"/>
</dbReference>
<evidence type="ECO:0000313" key="3">
    <source>
        <dbReference type="Proteomes" id="UP000184188"/>
    </source>
</evidence>
<evidence type="ECO:0000259" key="1">
    <source>
        <dbReference type="PROSITE" id="PS50837"/>
    </source>
</evidence>
<dbReference type="PANTHER" id="PTHR46312:SF2">
    <property type="entry name" value="NUCLEOTIDE-BINDING OLIGOMERIZATION DOMAIN-CONTAINING PROTEIN 2-LIKE"/>
    <property type="match status" value="1"/>
</dbReference>
<dbReference type="Pfam" id="PF05729">
    <property type="entry name" value="NACHT"/>
    <property type="match status" value="1"/>
</dbReference>